<dbReference type="OrthoDB" id="257098at2"/>
<evidence type="ECO:0000313" key="9">
    <source>
        <dbReference type="Proteomes" id="UP000266177"/>
    </source>
</evidence>
<evidence type="ECO:0000313" key="8">
    <source>
        <dbReference type="EMBL" id="RJG25477.1"/>
    </source>
</evidence>
<dbReference type="InterPro" id="IPR036736">
    <property type="entry name" value="ACP-like_sf"/>
</dbReference>
<dbReference type="GO" id="GO:0008908">
    <property type="term" value="F:isochorismatase activity"/>
    <property type="evidence" value="ECO:0007669"/>
    <property type="project" value="UniProtKB-EC"/>
</dbReference>
<evidence type="ECO:0000256" key="5">
    <source>
        <dbReference type="ARBA" id="ARBA00048590"/>
    </source>
</evidence>
<sequence>MALPSILSYPMPAESDLPANKVAWTPDPKRAVLLIHDMQQYFVDAFNVDESPVPELLANIQKLRAQCTALGIPVVYSAQPGGQSPERRGLLCDFWGPGMNDGPDQKKIVEALAPGEHDIVVTKWRYSAFQKTELLDILHRSGRDQLIVCGIYAHIGCLMTACEAFMQDVQPFFVADAVADFSADKHRMALAYAAERCAVTITTRRLVEDLARLGDSASISESAPASEPGLQAQREGEPLPLTRQAVRVEVAGLLQEHPSRIADDDNLIHIWGLDSIRIMSLIERWRRGGAEISFAELAERPTLADWWQLISSRMSRSLPNGDYFTV</sequence>
<dbReference type="EMBL" id="QYZD01000003">
    <property type="protein sequence ID" value="RJG25477.1"/>
    <property type="molecule type" value="Genomic_DNA"/>
</dbReference>
<evidence type="ECO:0000256" key="3">
    <source>
        <dbReference type="ARBA" id="ARBA00012100"/>
    </source>
</evidence>
<dbReference type="SUPFAM" id="SSF47336">
    <property type="entry name" value="ACP-like"/>
    <property type="match status" value="1"/>
</dbReference>
<comment type="catalytic activity">
    <reaction evidence="5">
        <text>isochorismate + H2O = (2S,3S)-2,3-dihydroxy-2,3-dihydrobenzoate + pyruvate</text>
        <dbReference type="Rhea" id="RHEA:11112"/>
        <dbReference type="ChEBI" id="CHEBI:15361"/>
        <dbReference type="ChEBI" id="CHEBI:15377"/>
        <dbReference type="ChEBI" id="CHEBI:29780"/>
        <dbReference type="ChEBI" id="CHEBI:58764"/>
        <dbReference type="EC" id="3.3.2.1"/>
    </reaction>
</comment>
<name>A0A3A3H2B0_PANTH</name>
<dbReference type="PANTHER" id="PTHR43540">
    <property type="entry name" value="PEROXYUREIDOACRYLATE/UREIDOACRYLATE AMIDOHYDROLASE-RELATED"/>
    <property type="match status" value="1"/>
</dbReference>
<dbReference type="Proteomes" id="UP000266177">
    <property type="component" value="Unassembled WGS sequence"/>
</dbReference>
<comment type="pathway">
    <text evidence="1">Siderophore biosynthesis.</text>
</comment>
<dbReference type="InterPro" id="IPR036380">
    <property type="entry name" value="Isochorismatase-like_sf"/>
</dbReference>
<protein>
    <recommendedName>
        <fullName evidence="3">isochorismatase</fullName>
        <ecNumber evidence="3">3.3.2.1</ecNumber>
    </recommendedName>
</protein>
<comment type="cofactor">
    <cofactor evidence="6">
        <name>pantetheine 4'-phosphate</name>
        <dbReference type="ChEBI" id="CHEBI:47942"/>
    </cofactor>
    <text evidence="6">Binds 1 phosphopantetheine covalently.</text>
</comment>
<dbReference type="InterPro" id="IPR016291">
    <property type="entry name" value="Isochorismatase"/>
</dbReference>
<proteinExistence type="inferred from homology"/>
<dbReference type="Pfam" id="PF00550">
    <property type="entry name" value="PP-binding"/>
    <property type="match status" value="1"/>
</dbReference>
<dbReference type="EC" id="3.3.2.1" evidence="3"/>
<comment type="similarity">
    <text evidence="2">Belongs to the isochorismatase family.</text>
</comment>
<dbReference type="InterPro" id="IPR000868">
    <property type="entry name" value="Isochorismatase-like_dom"/>
</dbReference>
<keyword evidence="4" id="KW-0378">Hydrolase</keyword>
<evidence type="ECO:0000256" key="2">
    <source>
        <dbReference type="ARBA" id="ARBA00006336"/>
    </source>
</evidence>
<dbReference type="InterPro" id="IPR050272">
    <property type="entry name" value="Isochorismatase-like_hydrls"/>
</dbReference>
<dbReference type="Pfam" id="PF00857">
    <property type="entry name" value="Isochorismatase"/>
    <property type="match status" value="1"/>
</dbReference>
<dbReference type="PRINTS" id="PR01398">
    <property type="entry name" value="ISCHRISMTASE"/>
</dbReference>
<gene>
    <name evidence="8" type="ORF">DQX05_05075</name>
</gene>
<feature type="modified residue" description="O-(pantetheine 4'-phosphoryl)serine" evidence="6">
    <location>
        <position position="275"/>
    </location>
</feature>
<organism evidence="8 9">
    <name type="scientific">Paenibacillus thiaminolyticus</name>
    <name type="common">Bacillus thiaminolyticus</name>
    <dbReference type="NCBI Taxonomy" id="49283"/>
    <lineage>
        <taxon>Bacteria</taxon>
        <taxon>Bacillati</taxon>
        <taxon>Bacillota</taxon>
        <taxon>Bacilli</taxon>
        <taxon>Bacillales</taxon>
        <taxon>Paenibacillaceae</taxon>
        <taxon>Paenibacillus</taxon>
    </lineage>
</organism>
<dbReference type="SUPFAM" id="SSF52499">
    <property type="entry name" value="Isochorismatase-like hydrolases"/>
    <property type="match status" value="1"/>
</dbReference>
<accession>A0A3A3H2B0</accession>
<dbReference type="AlphaFoldDB" id="A0A3A3H2B0"/>
<dbReference type="RefSeq" id="WP_119791489.1">
    <property type="nucleotide sequence ID" value="NZ_QYZD01000003.1"/>
</dbReference>
<keyword evidence="6" id="KW-0596">Phosphopantetheine</keyword>
<reference evidence="8 9" key="1">
    <citation type="submission" date="2018-09" db="EMBL/GenBank/DDBJ databases">
        <title>Paenibacillus SK2017-BO5.</title>
        <authorList>
            <person name="Piskunova J.V."/>
            <person name="Dubiley S.A."/>
            <person name="Severinov K.V."/>
        </authorList>
    </citation>
    <scope>NUCLEOTIDE SEQUENCE [LARGE SCALE GENOMIC DNA]</scope>
    <source>
        <strain evidence="8 9">BO5</strain>
    </source>
</reference>
<keyword evidence="6" id="KW-0597">Phosphoprotein</keyword>
<feature type="domain" description="Carrier" evidence="7">
    <location>
        <begin position="237"/>
        <end position="314"/>
    </location>
</feature>
<dbReference type="CDD" id="cd01013">
    <property type="entry name" value="isochorismatase"/>
    <property type="match status" value="1"/>
</dbReference>
<dbReference type="InterPro" id="IPR009081">
    <property type="entry name" value="PP-bd_ACP"/>
</dbReference>
<dbReference type="Gene3D" id="1.10.1200.10">
    <property type="entry name" value="ACP-like"/>
    <property type="match status" value="1"/>
</dbReference>
<evidence type="ECO:0000259" key="7">
    <source>
        <dbReference type="PROSITE" id="PS50075"/>
    </source>
</evidence>
<comment type="caution">
    <text evidence="8">The sequence shown here is derived from an EMBL/GenBank/DDBJ whole genome shotgun (WGS) entry which is preliminary data.</text>
</comment>
<evidence type="ECO:0000256" key="1">
    <source>
        <dbReference type="ARBA" id="ARBA00004924"/>
    </source>
</evidence>
<evidence type="ECO:0000256" key="6">
    <source>
        <dbReference type="PIRSR" id="PIRSR001111-50"/>
    </source>
</evidence>
<dbReference type="PANTHER" id="PTHR43540:SF3">
    <property type="entry name" value="ENTEROBACTIN SYNTHASE COMPONENT B"/>
    <property type="match status" value="1"/>
</dbReference>
<evidence type="ECO:0000256" key="4">
    <source>
        <dbReference type="ARBA" id="ARBA00022801"/>
    </source>
</evidence>
<dbReference type="PIRSF" id="PIRSF001111">
    <property type="entry name" value="Isochorismatase"/>
    <property type="match status" value="1"/>
</dbReference>
<dbReference type="PROSITE" id="PS50075">
    <property type="entry name" value="CARRIER"/>
    <property type="match status" value="1"/>
</dbReference>
<dbReference type="Gene3D" id="3.40.50.850">
    <property type="entry name" value="Isochorismatase-like"/>
    <property type="match status" value="1"/>
</dbReference>